<dbReference type="Pfam" id="PF02899">
    <property type="entry name" value="Phage_int_SAM_1"/>
    <property type="match status" value="1"/>
</dbReference>
<reference evidence="14 15" key="1">
    <citation type="submission" date="2020-08" db="EMBL/GenBank/DDBJ databases">
        <title>Genomic Encyclopedia of Type Strains, Phase IV (KMG-IV): sequencing the most valuable type-strain genomes for metagenomic binning, comparative biology and taxonomic classification.</title>
        <authorList>
            <person name="Goeker M."/>
        </authorList>
    </citation>
    <scope>NUCLEOTIDE SEQUENCE [LARGE SCALE GENOMIC DNA]</scope>
    <source>
        <strain evidence="14 15">DSM 18233</strain>
    </source>
</reference>
<dbReference type="GO" id="GO:0007059">
    <property type="term" value="P:chromosome segregation"/>
    <property type="evidence" value="ECO:0007669"/>
    <property type="project" value="UniProtKB-UniRule"/>
</dbReference>
<dbReference type="CDD" id="cd00798">
    <property type="entry name" value="INT_XerDC_C"/>
    <property type="match status" value="1"/>
</dbReference>
<dbReference type="NCBIfam" id="TIGR02225">
    <property type="entry name" value="recomb_XerD"/>
    <property type="match status" value="1"/>
</dbReference>
<evidence type="ECO:0000256" key="7">
    <source>
        <dbReference type="ARBA" id="ARBA00022908"/>
    </source>
</evidence>
<dbReference type="PROSITE" id="PS51898">
    <property type="entry name" value="TYR_RECOMBINASE"/>
    <property type="match status" value="1"/>
</dbReference>
<dbReference type="Gene3D" id="1.10.443.10">
    <property type="entry name" value="Intergrase catalytic core"/>
    <property type="match status" value="1"/>
</dbReference>
<dbReference type="InterPro" id="IPR010998">
    <property type="entry name" value="Integrase_recombinase_N"/>
</dbReference>
<keyword evidence="7 11" id="KW-0229">DNA integration</keyword>
<comment type="similarity">
    <text evidence="2 11">Belongs to the 'phage' integrase family. XerD subfamily.</text>
</comment>
<sequence length="303" mass="33831">MALTANEQQQGWIDQFIDHIWLADGLAQNTAESYRRDLVIWAVWLQGEEKDMRQAQRADVQAFLAAQARDSKAATMARRMASLRKFYQYWINNGQIAHDPTLTLNTPKRVRPLPKELSEAQVEALLDAPDTDTDAGLRDRAMLEVMYATGLRVSELIGLDSSVLHLNEGYLQVVGGKGGKQRLVPLGEEARHWLQQYLARSRPLLTAGKSVALIFVNQRGDPLTRQGAWFIIKGYASQAGIDASRLSPHVLRHAFATHLLNHGADLRMVQVLLGHADIATTQIYTHVATARLQALHAKNHPRG</sequence>
<dbReference type="InterPro" id="IPR011010">
    <property type="entry name" value="DNA_brk_join_enz"/>
</dbReference>
<feature type="active site" evidence="11">
    <location>
        <position position="252"/>
    </location>
</feature>
<dbReference type="HAMAP" id="MF_01807">
    <property type="entry name" value="Recomb_XerD"/>
    <property type="match status" value="1"/>
</dbReference>
<dbReference type="GO" id="GO:0003677">
    <property type="term" value="F:DNA binding"/>
    <property type="evidence" value="ECO:0007669"/>
    <property type="project" value="UniProtKB-UniRule"/>
</dbReference>
<dbReference type="Gene3D" id="1.10.150.130">
    <property type="match status" value="1"/>
</dbReference>
<evidence type="ECO:0000256" key="11">
    <source>
        <dbReference type="HAMAP-Rule" id="MF_01807"/>
    </source>
</evidence>
<evidence type="ECO:0000256" key="2">
    <source>
        <dbReference type="ARBA" id="ARBA00010450"/>
    </source>
</evidence>
<keyword evidence="8 11" id="KW-0238">DNA-binding</keyword>
<evidence type="ECO:0000313" key="14">
    <source>
        <dbReference type="EMBL" id="MBB5191123.1"/>
    </source>
</evidence>
<dbReference type="GO" id="GO:0051301">
    <property type="term" value="P:cell division"/>
    <property type="evidence" value="ECO:0007669"/>
    <property type="project" value="UniProtKB-KW"/>
</dbReference>
<evidence type="ECO:0000256" key="1">
    <source>
        <dbReference type="ARBA" id="ARBA00004496"/>
    </source>
</evidence>
<dbReference type="InterPro" id="IPR044068">
    <property type="entry name" value="CB"/>
</dbReference>
<feature type="active site" evidence="11">
    <location>
        <position position="152"/>
    </location>
</feature>
<keyword evidence="10 11" id="KW-0131">Cell cycle</keyword>
<dbReference type="RefSeq" id="WP_184099746.1">
    <property type="nucleotide sequence ID" value="NZ_JACHHN010000003.1"/>
</dbReference>
<dbReference type="Proteomes" id="UP000543030">
    <property type="component" value="Unassembled WGS sequence"/>
</dbReference>
<name>A0A840RFN2_9NEIS</name>
<dbReference type="Pfam" id="PF00589">
    <property type="entry name" value="Phage_integrase"/>
    <property type="match status" value="1"/>
</dbReference>
<comment type="caution">
    <text evidence="14">The sequence shown here is derived from an EMBL/GenBank/DDBJ whole genome shotgun (WGS) entry which is preliminary data.</text>
</comment>
<comment type="function">
    <text evidence="11">Site-specific tyrosine recombinase, which acts by catalyzing the cutting and rejoining of the recombining DNA molecules. The XerC-XerD complex is essential to convert dimers of the bacterial chromosome into monomers to permit their segregation at cell division. It also contributes to the segregational stability of plasmids.</text>
</comment>
<comment type="subcellular location">
    <subcellularLocation>
        <location evidence="1 11">Cytoplasm</location>
    </subcellularLocation>
</comment>
<feature type="active site" description="O-(3'-phospho-DNA)-tyrosine intermediate" evidence="11">
    <location>
        <position position="284"/>
    </location>
</feature>
<evidence type="ECO:0000313" key="15">
    <source>
        <dbReference type="Proteomes" id="UP000543030"/>
    </source>
</evidence>
<keyword evidence="4 11" id="KW-0963">Cytoplasm</keyword>
<dbReference type="GO" id="GO:0006313">
    <property type="term" value="P:DNA transposition"/>
    <property type="evidence" value="ECO:0007669"/>
    <property type="project" value="UniProtKB-UniRule"/>
</dbReference>
<keyword evidence="6 11" id="KW-0159">Chromosome partition</keyword>
<evidence type="ECO:0000256" key="10">
    <source>
        <dbReference type="ARBA" id="ARBA00023306"/>
    </source>
</evidence>
<gene>
    <name evidence="11" type="primary">xerD</name>
    <name evidence="14" type="ORF">HNQ50_001846</name>
</gene>
<feature type="active site" evidence="11">
    <location>
        <position position="275"/>
    </location>
</feature>
<evidence type="ECO:0000256" key="9">
    <source>
        <dbReference type="ARBA" id="ARBA00023172"/>
    </source>
</evidence>
<feature type="domain" description="Core-binding (CB)" evidence="13">
    <location>
        <begin position="7"/>
        <end position="91"/>
    </location>
</feature>
<dbReference type="GO" id="GO:0005737">
    <property type="term" value="C:cytoplasm"/>
    <property type="evidence" value="ECO:0007669"/>
    <property type="project" value="UniProtKB-SubCell"/>
</dbReference>
<evidence type="ECO:0000256" key="6">
    <source>
        <dbReference type="ARBA" id="ARBA00022829"/>
    </source>
</evidence>
<dbReference type="GO" id="GO:0009037">
    <property type="term" value="F:tyrosine-based site-specific recombinase activity"/>
    <property type="evidence" value="ECO:0007669"/>
    <property type="project" value="UniProtKB-UniRule"/>
</dbReference>
<feature type="active site" evidence="11">
    <location>
        <position position="249"/>
    </location>
</feature>
<evidence type="ECO:0000256" key="3">
    <source>
        <dbReference type="ARBA" id="ARBA00015810"/>
    </source>
</evidence>
<dbReference type="HAMAP" id="MF_01808">
    <property type="entry name" value="Recomb_XerC_XerD"/>
    <property type="match status" value="1"/>
</dbReference>
<comment type="subunit">
    <text evidence="11">Forms a cyclic heterotetrameric complex composed of two molecules of XerC and two molecules of XerD.</text>
</comment>
<dbReference type="InterPro" id="IPR050090">
    <property type="entry name" value="Tyrosine_recombinase_XerCD"/>
</dbReference>
<keyword evidence="9 11" id="KW-0233">DNA recombination</keyword>
<dbReference type="EMBL" id="JACHHN010000003">
    <property type="protein sequence ID" value="MBB5191123.1"/>
    <property type="molecule type" value="Genomic_DNA"/>
</dbReference>
<dbReference type="InterPro" id="IPR023009">
    <property type="entry name" value="Tyrosine_recombinase_XerC/XerD"/>
</dbReference>
<dbReference type="InterPro" id="IPR004107">
    <property type="entry name" value="Integrase_SAM-like_N"/>
</dbReference>
<dbReference type="InterPro" id="IPR002104">
    <property type="entry name" value="Integrase_catalytic"/>
</dbReference>
<dbReference type="PROSITE" id="PS51900">
    <property type="entry name" value="CB"/>
    <property type="match status" value="1"/>
</dbReference>
<keyword evidence="5 11" id="KW-0132">Cell division</keyword>
<evidence type="ECO:0000256" key="8">
    <source>
        <dbReference type="ARBA" id="ARBA00023125"/>
    </source>
</evidence>
<proteinExistence type="inferred from homology"/>
<dbReference type="InterPro" id="IPR011932">
    <property type="entry name" value="Recomb_XerD"/>
</dbReference>
<dbReference type="NCBIfam" id="NF001399">
    <property type="entry name" value="PRK00283.1"/>
    <property type="match status" value="1"/>
</dbReference>
<evidence type="ECO:0000259" key="13">
    <source>
        <dbReference type="PROSITE" id="PS51900"/>
    </source>
</evidence>
<keyword evidence="15" id="KW-1185">Reference proteome</keyword>
<protein>
    <recommendedName>
        <fullName evidence="3 11">Tyrosine recombinase XerD</fullName>
    </recommendedName>
</protein>
<dbReference type="AlphaFoldDB" id="A0A840RFN2"/>
<dbReference type="PANTHER" id="PTHR30349:SF90">
    <property type="entry name" value="TYROSINE RECOMBINASE XERD"/>
    <property type="match status" value="1"/>
</dbReference>
<organism evidence="14 15">
    <name type="scientific">Silvimonas terrae</name>
    <dbReference type="NCBI Taxonomy" id="300266"/>
    <lineage>
        <taxon>Bacteria</taxon>
        <taxon>Pseudomonadati</taxon>
        <taxon>Pseudomonadota</taxon>
        <taxon>Betaproteobacteria</taxon>
        <taxon>Neisseriales</taxon>
        <taxon>Chitinibacteraceae</taxon>
        <taxon>Silvimonas</taxon>
    </lineage>
</organism>
<feature type="active site" evidence="11">
    <location>
        <position position="177"/>
    </location>
</feature>
<dbReference type="SUPFAM" id="SSF56349">
    <property type="entry name" value="DNA breaking-rejoining enzymes"/>
    <property type="match status" value="1"/>
</dbReference>
<evidence type="ECO:0000256" key="5">
    <source>
        <dbReference type="ARBA" id="ARBA00022618"/>
    </source>
</evidence>
<evidence type="ECO:0000259" key="12">
    <source>
        <dbReference type="PROSITE" id="PS51898"/>
    </source>
</evidence>
<evidence type="ECO:0000256" key="4">
    <source>
        <dbReference type="ARBA" id="ARBA00022490"/>
    </source>
</evidence>
<accession>A0A840RFN2</accession>
<dbReference type="PANTHER" id="PTHR30349">
    <property type="entry name" value="PHAGE INTEGRASE-RELATED"/>
    <property type="match status" value="1"/>
</dbReference>
<dbReference type="InterPro" id="IPR013762">
    <property type="entry name" value="Integrase-like_cat_sf"/>
</dbReference>
<dbReference type="SUPFAM" id="SSF47823">
    <property type="entry name" value="lambda integrase-like, N-terminal domain"/>
    <property type="match status" value="1"/>
</dbReference>
<feature type="domain" description="Tyr recombinase" evidence="12">
    <location>
        <begin position="112"/>
        <end position="297"/>
    </location>
</feature>